<dbReference type="AlphaFoldDB" id="A0A2A9D1L0"/>
<keyword evidence="10" id="KW-1185">Reference proteome</keyword>
<accession>A0A2A9D1L0</accession>
<dbReference type="Gene3D" id="3.40.630.20">
    <property type="entry name" value="Peptidase C15, pyroglutamyl peptidase I-like"/>
    <property type="match status" value="1"/>
</dbReference>
<gene>
    <name evidence="9" type="ORF">ATL40_1308</name>
</gene>
<dbReference type="SUPFAM" id="SSF53182">
    <property type="entry name" value="Pyrrolidone carboxyl peptidase (pyroglutamate aminopeptidase)"/>
    <property type="match status" value="1"/>
</dbReference>
<evidence type="ECO:0000313" key="9">
    <source>
        <dbReference type="EMBL" id="PFG19739.1"/>
    </source>
</evidence>
<evidence type="ECO:0000256" key="3">
    <source>
        <dbReference type="ARBA" id="ARBA00022490"/>
    </source>
</evidence>
<dbReference type="Pfam" id="PF01470">
    <property type="entry name" value="Peptidase_C15"/>
    <property type="match status" value="1"/>
</dbReference>
<dbReference type="CDD" id="cd00501">
    <property type="entry name" value="Peptidase_C15"/>
    <property type="match status" value="1"/>
</dbReference>
<keyword evidence="5" id="KW-0378">Hydrolase</keyword>
<sequence>MTRTVLVTGFEPFGGDATNSSWEVAREVARTWEGPGVLVPERLPVTFAGAPLALREAITRVRPAVVLCLGLAAGTDRVRLERVAINLADARIPDNDGAQPVDEPVDPAGPAARFTTLPVKATLARAAERGLPLTSSLSAGSYVCNAVMYHALGLLPGAPVGFAHVPELRAEEDVADFAACVREALATALELGTADSRLIGGAIA</sequence>
<comment type="similarity">
    <text evidence="1">Belongs to the peptidase C15 family.</text>
</comment>
<protein>
    <recommendedName>
        <fullName evidence="2">Pyrrolidone-carboxylate peptidase</fullName>
    </recommendedName>
    <alternativeName>
        <fullName evidence="7">5-oxoprolyl-peptidase</fullName>
    </alternativeName>
    <alternativeName>
        <fullName evidence="8">Pyroglutamyl-peptidase I</fullName>
    </alternativeName>
</protein>
<name>A0A2A9D1L0_9MICO</name>
<dbReference type="PANTHER" id="PTHR23402">
    <property type="entry name" value="PROTEASE FAMILY C15 PYROGLUTAMYL-PEPTIDASE I-RELATED"/>
    <property type="match status" value="1"/>
</dbReference>
<comment type="caution">
    <text evidence="9">The sequence shown here is derived from an EMBL/GenBank/DDBJ whole genome shotgun (WGS) entry which is preliminary data.</text>
</comment>
<evidence type="ECO:0000256" key="7">
    <source>
        <dbReference type="ARBA" id="ARBA00030836"/>
    </source>
</evidence>
<evidence type="ECO:0000256" key="4">
    <source>
        <dbReference type="ARBA" id="ARBA00022670"/>
    </source>
</evidence>
<evidence type="ECO:0000256" key="2">
    <source>
        <dbReference type="ARBA" id="ARBA00019191"/>
    </source>
</evidence>
<keyword evidence="4" id="KW-0645">Protease</keyword>
<evidence type="ECO:0000256" key="8">
    <source>
        <dbReference type="ARBA" id="ARBA00031559"/>
    </source>
</evidence>
<dbReference type="InterPro" id="IPR000816">
    <property type="entry name" value="Peptidase_C15"/>
</dbReference>
<dbReference type="RefSeq" id="WP_098468813.1">
    <property type="nucleotide sequence ID" value="NZ_PDJD01000001.1"/>
</dbReference>
<reference evidence="9 10" key="1">
    <citation type="submission" date="2017-10" db="EMBL/GenBank/DDBJ databases">
        <title>Sequencing the genomes of 1000 actinobacteria strains.</title>
        <authorList>
            <person name="Klenk H.-P."/>
        </authorList>
    </citation>
    <scope>NUCLEOTIDE SEQUENCE [LARGE SCALE GENOMIC DNA]</scope>
    <source>
        <strain evidence="9 10">DSM 21801</strain>
    </source>
</reference>
<dbReference type="PIRSF" id="PIRSF015592">
    <property type="entry name" value="Prld-crbxl_pptds"/>
    <property type="match status" value="1"/>
</dbReference>
<keyword evidence="6" id="KW-0788">Thiol protease</keyword>
<dbReference type="GO" id="GO:0005829">
    <property type="term" value="C:cytosol"/>
    <property type="evidence" value="ECO:0007669"/>
    <property type="project" value="InterPro"/>
</dbReference>
<evidence type="ECO:0000313" key="10">
    <source>
        <dbReference type="Proteomes" id="UP000224915"/>
    </source>
</evidence>
<dbReference type="Proteomes" id="UP000224915">
    <property type="component" value="Unassembled WGS sequence"/>
</dbReference>
<dbReference type="InterPro" id="IPR016125">
    <property type="entry name" value="Peptidase_C15-like"/>
</dbReference>
<dbReference type="PANTHER" id="PTHR23402:SF1">
    <property type="entry name" value="PYROGLUTAMYL-PEPTIDASE I"/>
    <property type="match status" value="1"/>
</dbReference>
<evidence type="ECO:0000256" key="5">
    <source>
        <dbReference type="ARBA" id="ARBA00022801"/>
    </source>
</evidence>
<dbReference type="GO" id="GO:0016920">
    <property type="term" value="F:pyroglutamyl-peptidase activity"/>
    <property type="evidence" value="ECO:0007669"/>
    <property type="project" value="InterPro"/>
</dbReference>
<dbReference type="PRINTS" id="PR00706">
    <property type="entry name" value="PYROGLUPTASE"/>
</dbReference>
<evidence type="ECO:0000256" key="1">
    <source>
        <dbReference type="ARBA" id="ARBA00006641"/>
    </source>
</evidence>
<evidence type="ECO:0000256" key="6">
    <source>
        <dbReference type="ARBA" id="ARBA00022807"/>
    </source>
</evidence>
<dbReference type="EMBL" id="PDJD01000001">
    <property type="protein sequence ID" value="PFG19739.1"/>
    <property type="molecule type" value="Genomic_DNA"/>
</dbReference>
<dbReference type="OrthoDB" id="9779738at2"/>
<keyword evidence="3" id="KW-0963">Cytoplasm</keyword>
<organism evidence="9 10">
    <name type="scientific">Serinibacter salmoneus</name>
    <dbReference type="NCBI Taxonomy" id="556530"/>
    <lineage>
        <taxon>Bacteria</taxon>
        <taxon>Bacillati</taxon>
        <taxon>Actinomycetota</taxon>
        <taxon>Actinomycetes</taxon>
        <taxon>Micrococcales</taxon>
        <taxon>Beutenbergiaceae</taxon>
        <taxon>Serinibacter</taxon>
    </lineage>
</organism>
<proteinExistence type="inferred from homology"/>
<dbReference type="GO" id="GO:0006508">
    <property type="term" value="P:proteolysis"/>
    <property type="evidence" value="ECO:0007669"/>
    <property type="project" value="UniProtKB-KW"/>
</dbReference>
<dbReference type="InterPro" id="IPR036440">
    <property type="entry name" value="Peptidase_C15-like_sf"/>
</dbReference>